<keyword evidence="4" id="KW-0028">Amino-acid biosynthesis</keyword>
<keyword evidence="8" id="KW-0067">ATP-binding</keyword>
<keyword evidence="7 11" id="KW-0418">Kinase</keyword>
<evidence type="ECO:0000256" key="5">
    <source>
        <dbReference type="ARBA" id="ARBA00022679"/>
    </source>
</evidence>
<accession>A0AA35TJW2</accession>
<dbReference type="GO" id="GO:0005524">
    <property type="term" value="F:ATP binding"/>
    <property type="evidence" value="ECO:0007669"/>
    <property type="project" value="UniProtKB-KW"/>
</dbReference>
<comment type="similarity">
    <text evidence="2">Belongs to the shikimate kinase family.</text>
</comment>
<dbReference type="Gene3D" id="3.40.50.300">
    <property type="entry name" value="P-loop containing nucleotide triphosphate hydrolases"/>
    <property type="match status" value="1"/>
</dbReference>
<evidence type="ECO:0000313" key="12">
    <source>
        <dbReference type="Proteomes" id="UP001174909"/>
    </source>
</evidence>
<evidence type="ECO:0000256" key="10">
    <source>
        <dbReference type="ARBA" id="ARBA00048567"/>
    </source>
</evidence>
<gene>
    <name evidence="11" type="ORF">GBAR_LOCUS27235</name>
</gene>
<evidence type="ECO:0000256" key="8">
    <source>
        <dbReference type="ARBA" id="ARBA00022840"/>
    </source>
</evidence>
<protein>
    <recommendedName>
        <fullName evidence="3">shikimate kinase</fullName>
        <ecNumber evidence="3">2.7.1.71</ecNumber>
    </recommendedName>
</protein>
<organism evidence="11 12">
    <name type="scientific">Geodia barretti</name>
    <name type="common">Barrett's horny sponge</name>
    <dbReference type="NCBI Taxonomy" id="519541"/>
    <lineage>
        <taxon>Eukaryota</taxon>
        <taxon>Metazoa</taxon>
        <taxon>Porifera</taxon>
        <taxon>Demospongiae</taxon>
        <taxon>Heteroscleromorpha</taxon>
        <taxon>Tetractinellida</taxon>
        <taxon>Astrophorina</taxon>
        <taxon>Geodiidae</taxon>
        <taxon>Geodia</taxon>
    </lineage>
</organism>
<dbReference type="InterPro" id="IPR031322">
    <property type="entry name" value="Shikimate/glucono_kinase"/>
</dbReference>
<dbReference type="AlphaFoldDB" id="A0AA35TJW2"/>
<keyword evidence="6" id="KW-0547">Nucleotide-binding</keyword>
<evidence type="ECO:0000256" key="4">
    <source>
        <dbReference type="ARBA" id="ARBA00022605"/>
    </source>
</evidence>
<dbReference type="GO" id="GO:0004765">
    <property type="term" value="F:shikimate kinase activity"/>
    <property type="evidence" value="ECO:0007669"/>
    <property type="project" value="UniProtKB-EC"/>
</dbReference>
<dbReference type="GO" id="GO:0008652">
    <property type="term" value="P:amino acid biosynthetic process"/>
    <property type="evidence" value="ECO:0007669"/>
    <property type="project" value="UniProtKB-KW"/>
</dbReference>
<evidence type="ECO:0000256" key="9">
    <source>
        <dbReference type="ARBA" id="ARBA00023141"/>
    </source>
</evidence>
<keyword evidence="9" id="KW-0057">Aromatic amino acid biosynthesis</keyword>
<dbReference type="PROSITE" id="PS01128">
    <property type="entry name" value="SHIKIMATE_KINASE"/>
    <property type="match status" value="1"/>
</dbReference>
<evidence type="ECO:0000313" key="11">
    <source>
        <dbReference type="EMBL" id="CAI8049468.1"/>
    </source>
</evidence>
<dbReference type="Proteomes" id="UP001174909">
    <property type="component" value="Unassembled WGS sequence"/>
</dbReference>
<evidence type="ECO:0000256" key="3">
    <source>
        <dbReference type="ARBA" id="ARBA00012154"/>
    </source>
</evidence>
<evidence type="ECO:0000256" key="6">
    <source>
        <dbReference type="ARBA" id="ARBA00022741"/>
    </source>
</evidence>
<keyword evidence="12" id="KW-1185">Reference proteome</keyword>
<evidence type="ECO:0000256" key="2">
    <source>
        <dbReference type="ARBA" id="ARBA00006997"/>
    </source>
</evidence>
<dbReference type="SUPFAM" id="SSF52540">
    <property type="entry name" value="P-loop containing nucleoside triphosphate hydrolases"/>
    <property type="match status" value="1"/>
</dbReference>
<comment type="catalytic activity">
    <reaction evidence="10">
        <text>shikimate + ATP = 3-phosphoshikimate + ADP + H(+)</text>
        <dbReference type="Rhea" id="RHEA:13121"/>
        <dbReference type="ChEBI" id="CHEBI:15378"/>
        <dbReference type="ChEBI" id="CHEBI:30616"/>
        <dbReference type="ChEBI" id="CHEBI:36208"/>
        <dbReference type="ChEBI" id="CHEBI:145989"/>
        <dbReference type="ChEBI" id="CHEBI:456216"/>
        <dbReference type="EC" id="2.7.1.71"/>
    </reaction>
</comment>
<comment type="pathway">
    <text evidence="1">Metabolic intermediate biosynthesis; chorismate biosynthesis; chorismate from D-erythrose 4-phosphate and phosphoenolpyruvate: step 5/7.</text>
</comment>
<dbReference type="GO" id="GO:0009073">
    <property type="term" value="P:aromatic amino acid family biosynthetic process"/>
    <property type="evidence" value="ECO:0007669"/>
    <property type="project" value="UniProtKB-KW"/>
</dbReference>
<dbReference type="InterPro" id="IPR023000">
    <property type="entry name" value="Shikimate_kinase_CS"/>
</dbReference>
<proteinExistence type="inferred from homology"/>
<dbReference type="Pfam" id="PF01202">
    <property type="entry name" value="SKI"/>
    <property type="match status" value="1"/>
</dbReference>
<dbReference type="PANTHER" id="PTHR21087">
    <property type="entry name" value="SHIKIMATE KINASE"/>
    <property type="match status" value="1"/>
</dbReference>
<evidence type="ECO:0000256" key="7">
    <source>
        <dbReference type="ARBA" id="ARBA00022777"/>
    </source>
</evidence>
<comment type="caution">
    <text evidence="11">The sequence shown here is derived from an EMBL/GenBank/DDBJ whole genome shotgun (WGS) entry which is preliminary data.</text>
</comment>
<dbReference type="InterPro" id="IPR000623">
    <property type="entry name" value="Shikimate_kinase/TSH1"/>
</dbReference>
<dbReference type="EC" id="2.7.1.71" evidence="3"/>
<dbReference type="EMBL" id="CASHTH010003796">
    <property type="protein sequence ID" value="CAI8049468.1"/>
    <property type="molecule type" value="Genomic_DNA"/>
</dbReference>
<dbReference type="PANTHER" id="PTHR21087:SF16">
    <property type="entry name" value="SHIKIMATE KINASE 1, CHLOROPLASTIC"/>
    <property type="match status" value="1"/>
</dbReference>
<dbReference type="HAMAP" id="MF_00109">
    <property type="entry name" value="Shikimate_kinase"/>
    <property type="match status" value="1"/>
</dbReference>
<dbReference type="PRINTS" id="PR01100">
    <property type="entry name" value="SHIKIMTKNASE"/>
</dbReference>
<reference evidence="11" key="1">
    <citation type="submission" date="2023-03" db="EMBL/GenBank/DDBJ databases">
        <authorList>
            <person name="Steffen K."/>
            <person name="Cardenas P."/>
        </authorList>
    </citation>
    <scope>NUCLEOTIDE SEQUENCE</scope>
</reference>
<evidence type="ECO:0000256" key="1">
    <source>
        <dbReference type="ARBA" id="ARBA00004842"/>
    </source>
</evidence>
<keyword evidence="5" id="KW-0808">Transferase</keyword>
<dbReference type="InterPro" id="IPR027417">
    <property type="entry name" value="P-loop_NTPase"/>
</dbReference>
<name>A0AA35TJW2_GEOBA</name>
<sequence length="182" mass="19130">MAELPRNIVLVGFMASGKTSVGRALADSTGWAFVDADDVIVERAGKPIHRIFSEDGEPAFRELESRVIADLCAGERQVIASGGGSFVSPQNRDVMLSGGRVFFLSASPTEILRRVREEDAGGPIRPLLAVDDPEARIAELLAQRAPAYAQAHHTVETDGVTADGVAERVGGMCGISVKGSGG</sequence>
<dbReference type="GO" id="GO:0005829">
    <property type="term" value="C:cytosol"/>
    <property type="evidence" value="ECO:0007669"/>
    <property type="project" value="TreeGrafter"/>
</dbReference>
<dbReference type="CDD" id="cd00464">
    <property type="entry name" value="SK"/>
    <property type="match status" value="1"/>
</dbReference>